<dbReference type="InterPro" id="IPR002110">
    <property type="entry name" value="Ankyrin_rpt"/>
</dbReference>
<protein>
    <recommendedName>
        <fullName evidence="10">Mitogen-activated protein kinase kinase kinase 19</fullName>
        <ecNumber evidence="2">2.7.11.1</ecNumber>
    </recommendedName>
    <alternativeName>
        <fullName evidence="11">SPS1/STE20-related protein kinase YSK4</fullName>
    </alternativeName>
</protein>
<feature type="repeat" description="ANK" evidence="12">
    <location>
        <begin position="242"/>
        <end position="277"/>
    </location>
</feature>
<dbReference type="PROSITE" id="PS50011">
    <property type="entry name" value="PROTEIN_KINASE_DOM"/>
    <property type="match status" value="1"/>
</dbReference>
<sequence length="2474" mass="268988">MPESAAEERGGSRLGSGNRATPNSATQGNISAQLEANRKRIGSAKYYDIASTLMGKGHTGDLEELFLAAARDGDYDRIEDFLLRSGKDHLVSIDVKDKRTGNTSLIWAAKRGHTKIVQLLLRQGADITLRNYEGKTAVEVASTSIKTLLLDSIDRSTESSHRLLLQAGWQGDVGVLNKLLKENKVKDINCKNAEGLTPLLLVARDIQLFEHLSKQQNRPYNPAEVVTTLLAHRADIHAVDDDGKTCLHYASQSKASLAQTVVQALITGGPDIDLKDKRLFAPIHCASQSGNMECIEVLINGGSCVNCRGFAGTTPLHITAYNDNEQTACCLLKHGADVTLTDDRGLTPVDLARGRKMKTTLKEAWAEATQGRAPTNLAPVKAHSRQETRASLEDLNKGKKGGEVIFDNMPTNPFANIKNAPSKGRLVSRHLSLRDKEKARRAEESMKRDLDNTTFTPGPYVKDGVRRLGMTRNQYPSPLPKGKGYQRLPAISPDRMSIDRSQECPSPFNRNSRYRRSLDETTLSYSRNSPNMATFPNTGASKRRVSPLSNKEGCLTPLSCDYDSGPGSTRLTSCSPTLNQKPARHQRSGSDTLPSTSIAEVAASYNLYHKTGRSVSMCQSDDFGDACLNSPRLTPLRIPQELGGHVCSSNNLDLDRMGLLNKCQTPVQNAPLFPTSSKVLPPTPTMMGEKAHSCLESCMTNADWNSKDPSPRSDDENDHKKIKQAFQNSSNQLLRSPSIFKQEFILEESRPKDILIHSSGSDLSSTGSKDRSSVSSDEMMMSEVIRPAAAKPRQSQRGGTKRGSSSNTQTKEVSSSFSIVSVNSQNKFVSNLRTIESKCSPGSKNSAKTSHSELAFNKQGKQNQTPTKVTKDRVVVHTQKLGACTSLPSKTMGGELTEEVMRQNLLNAKASEKTLKDVKSAKSDNRCKSGDKRSRGYSPQSLREDPSVSSSPSGSGLQVVSTKLLSNVREEVKKQRMEKGDENMTSRVSGNSLGKENINNSNGNKSSAAGNPRKASHSPARRSETVPIASVNKGNSSTPSYLNPTQSSVTRKQTPEVKVSKSHSNLSGNNSAVTDSVKKSAASANRGTSAVTDNVRKSATSMTSSNRGTNVRSGASVRESKSDGRTSVMQPATSSSSKPSSSQNKPQPSSSASNSRQTSGVRKSLSDPNVPQESRSSTINNVTKSSKDIGSKTSNLKSSSLTTLQEAKHGDTNTRGALTSRTDMKGRTAAGGDVLTEKKPFQYKPASAGKAPLVEIVSESSPRTTKPKHVESKYTAPIQTPVIVNPFEDMKPYKTESEETATASKVNGKGVSATSYGYTIGKPSYDRSKTQSSMKTRGKSARKQTSKDQKPASAGLNRQGRRRGDKSKEGKNSDEGATGRPRSGKTKRTKSGKKKKRTEADNVLSKQAAQSDVALISGIGWHVAAQCMDTSDVLAVRRIDTDSSDSSDNDSLDDATPREGLTYKLRIPNHPMDPMSNSSTPRFLEVKPEVRGAEAQLPVMSQDGYRPMNLDMTQASFTPAFGLYNMLGSDLPPSSSQVDLNSYFHKMDGSIMEPPDVLPSEHDEAMAEIHHNILMGKLTPIPESPSLKSNHVLLKTMEAIEKFDHNIQAEVLNNLLGVVIQDSVEPSPRVDLPLKGAKNKNNVDMSKHPNENVSLSNSAQSGRHTNGKISAPSSSKERGDVMSGASVRSRKQSSETRGTRSSSKERIVVTSGASVRSRNGREERGSVFGERSVVLSGATVRSSLNNSEDRNVQESSVLGGLNNSQGDFSIKLNQTDINYGSLSSSRKKSKKSEKVENRQPSGQRSGVKPHSPEKVHIEVVDSVQQIPHVPKLDNLGDWEHSDDDDFDLKTSHSKKEGKSTRRERKFSETKSEERNDNENIEEVIEEILSNTLPSASSTLRSHGSHRSDAKSLGNTFSEADTALLKKLSSAPQSSPFHARNSSVRQSGSYEDLSVPHPTNPNLLNVFHAENFKLGQKVKAMIDAGASKSKVKAMADVDNEAKQIAKIMNSFKHMELYAGRARSPAIQEYIPKPETSSMDPVPGRKPPLGLMRPNSAGAGKVRSAGRFTEIKNEKNVSASKEKSVRRSTDHRVSKPSLRSNIRAIKLHNCCVLQPIVSCIGTLSRPGSSCTTISTQSSVEDTIQWKKGNVLGKGAFGTVWCGLTSEGQLIAVKQIELNTGNQDKAKKEYEKVQEEVELLKTLNHKNIVGYLGTSLEENIVSIFMQFVPGGSIASILARFGALDEAVFRRYTKQVLEGVEYLHDNDVIHRDIKGGNVMLMPNGIIKLIDFGCAKRLCINLSMGQSQILKSMKGTPFWMAPEVVNETGHGKKSDIWSVGCTIFEMATRKPPWANMNPMAAIFAIGSDKPVPELPNKFTTDAISFVNACLTRDQNKRLSATELLRHVFIKKKGSKSDTSTFAITSKSYSPQLHLNPPPTSANTTTPASSQTLVKRWANVTPNDGPTTETNVDSTYVCPP</sequence>
<feature type="compositionally biased region" description="Low complexity" evidence="14">
    <location>
        <begin position="2435"/>
        <end position="2444"/>
    </location>
</feature>
<feature type="compositionally biased region" description="Polar residues" evidence="14">
    <location>
        <begin position="524"/>
        <end position="540"/>
    </location>
</feature>
<evidence type="ECO:0000259" key="15">
    <source>
        <dbReference type="PROSITE" id="PS50011"/>
    </source>
</evidence>
<feature type="region of interest" description="Disordered" evidence="14">
    <location>
        <begin position="838"/>
        <end position="869"/>
    </location>
</feature>
<evidence type="ECO:0000256" key="13">
    <source>
        <dbReference type="PROSITE-ProRule" id="PRU10141"/>
    </source>
</evidence>
<dbReference type="STRING" id="6573.A0A210QF27"/>
<keyword evidence="4" id="KW-0808">Transferase</keyword>
<dbReference type="Proteomes" id="UP000242188">
    <property type="component" value="Unassembled WGS sequence"/>
</dbReference>
<feature type="region of interest" description="Disordered" evidence="14">
    <location>
        <begin position="911"/>
        <end position="1237"/>
    </location>
</feature>
<feature type="region of interest" description="Disordered" evidence="14">
    <location>
        <begin position="435"/>
        <end position="459"/>
    </location>
</feature>
<feature type="region of interest" description="Disordered" evidence="14">
    <location>
        <begin position="1742"/>
        <end position="1880"/>
    </location>
</feature>
<dbReference type="GO" id="GO:0004674">
    <property type="term" value="F:protein serine/threonine kinase activity"/>
    <property type="evidence" value="ECO:0007669"/>
    <property type="project" value="UniProtKB-KW"/>
</dbReference>
<evidence type="ECO:0000313" key="17">
    <source>
        <dbReference type="Proteomes" id="UP000242188"/>
    </source>
</evidence>
<evidence type="ECO:0000256" key="5">
    <source>
        <dbReference type="ARBA" id="ARBA00022741"/>
    </source>
</evidence>
<name>A0A210QF27_MIZYE</name>
<feature type="compositionally biased region" description="Acidic residues" evidence="14">
    <location>
        <begin position="1442"/>
        <end position="1453"/>
    </location>
</feature>
<evidence type="ECO:0000256" key="3">
    <source>
        <dbReference type="ARBA" id="ARBA00022527"/>
    </source>
</evidence>
<feature type="compositionally biased region" description="Polar residues" evidence="14">
    <location>
        <begin position="1062"/>
        <end position="1074"/>
    </location>
</feature>
<feature type="region of interest" description="Disordered" evidence="14">
    <location>
        <begin position="524"/>
        <end position="548"/>
    </location>
</feature>
<feature type="compositionally biased region" description="Polar residues" evidence="14">
    <location>
        <begin position="793"/>
        <end position="812"/>
    </location>
</feature>
<feature type="compositionally biased region" description="Polar residues" evidence="14">
    <location>
        <begin position="2454"/>
        <end position="2468"/>
    </location>
</feature>
<feature type="region of interest" description="Disordered" evidence="14">
    <location>
        <begin position="1441"/>
        <end position="1480"/>
    </location>
</feature>
<feature type="region of interest" description="Disordered" evidence="14">
    <location>
        <begin position="1295"/>
        <end position="1405"/>
    </location>
</feature>
<feature type="compositionally biased region" description="Polar residues" evidence="14">
    <location>
        <begin position="571"/>
        <end position="580"/>
    </location>
</feature>
<keyword evidence="12" id="KW-0040">ANK repeat</keyword>
<evidence type="ECO:0000256" key="2">
    <source>
        <dbReference type="ARBA" id="ARBA00012513"/>
    </source>
</evidence>
<feature type="region of interest" description="Disordered" evidence="14">
    <location>
        <begin position="1627"/>
        <end position="1726"/>
    </location>
</feature>
<feature type="region of interest" description="Disordered" evidence="14">
    <location>
        <begin position="756"/>
        <end position="816"/>
    </location>
</feature>
<dbReference type="Pfam" id="PF00069">
    <property type="entry name" value="Pkinase"/>
    <property type="match status" value="1"/>
</dbReference>
<dbReference type="GO" id="GO:0005524">
    <property type="term" value="F:ATP binding"/>
    <property type="evidence" value="ECO:0007669"/>
    <property type="project" value="UniProtKB-UniRule"/>
</dbReference>
<keyword evidence="5 13" id="KW-0547">Nucleotide-binding</keyword>
<organism evidence="16 17">
    <name type="scientific">Mizuhopecten yessoensis</name>
    <name type="common">Japanese scallop</name>
    <name type="synonym">Patinopecten yessoensis</name>
    <dbReference type="NCBI Taxonomy" id="6573"/>
    <lineage>
        <taxon>Eukaryota</taxon>
        <taxon>Metazoa</taxon>
        <taxon>Spiralia</taxon>
        <taxon>Lophotrochozoa</taxon>
        <taxon>Mollusca</taxon>
        <taxon>Bivalvia</taxon>
        <taxon>Autobranchia</taxon>
        <taxon>Pteriomorphia</taxon>
        <taxon>Pectinida</taxon>
        <taxon>Pectinoidea</taxon>
        <taxon>Pectinidae</taxon>
        <taxon>Mizuhopecten</taxon>
    </lineage>
</organism>
<keyword evidence="3" id="KW-0723">Serine/threonine-protein kinase</keyword>
<feature type="compositionally biased region" description="Basic and acidic residues" evidence="14">
    <location>
        <begin position="1847"/>
        <end position="1877"/>
    </location>
</feature>
<evidence type="ECO:0000313" key="16">
    <source>
        <dbReference type="EMBL" id="OWF47363.1"/>
    </source>
</evidence>
<feature type="region of interest" description="Disordered" evidence="14">
    <location>
        <begin position="2049"/>
        <end position="2094"/>
    </location>
</feature>
<dbReference type="PROSITE" id="PS00107">
    <property type="entry name" value="PROTEIN_KINASE_ATP"/>
    <property type="match status" value="1"/>
</dbReference>
<feature type="region of interest" description="Disordered" evidence="14">
    <location>
        <begin position="1927"/>
        <end position="1955"/>
    </location>
</feature>
<feature type="compositionally biased region" description="Low complexity" evidence="14">
    <location>
        <begin position="1130"/>
        <end position="1159"/>
    </location>
</feature>
<proteinExistence type="inferred from homology"/>
<evidence type="ECO:0000256" key="6">
    <source>
        <dbReference type="ARBA" id="ARBA00022777"/>
    </source>
</evidence>
<keyword evidence="17" id="KW-1185">Reference proteome</keyword>
<feature type="region of interest" description="Disordered" evidence="14">
    <location>
        <begin position="571"/>
        <end position="593"/>
    </location>
</feature>
<feature type="compositionally biased region" description="Polar residues" evidence="14">
    <location>
        <begin position="1651"/>
        <end position="1674"/>
    </location>
</feature>
<evidence type="ECO:0000256" key="1">
    <source>
        <dbReference type="ARBA" id="ARBA00008874"/>
    </source>
</evidence>
<dbReference type="InterPro" id="IPR011009">
    <property type="entry name" value="Kinase-like_dom_sf"/>
</dbReference>
<dbReference type="InterPro" id="IPR008271">
    <property type="entry name" value="Ser/Thr_kinase_AS"/>
</dbReference>
<dbReference type="InterPro" id="IPR000719">
    <property type="entry name" value="Prot_kinase_dom"/>
</dbReference>
<feature type="compositionally biased region" description="Polar residues" evidence="14">
    <location>
        <begin position="1753"/>
        <end position="1780"/>
    </location>
</feature>
<dbReference type="FunFam" id="1.10.510.10:FF:000331">
    <property type="entry name" value="Mitogen-activated protein kinase kinase kinase 19"/>
    <property type="match status" value="1"/>
</dbReference>
<dbReference type="GO" id="GO:0035556">
    <property type="term" value="P:intracellular signal transduction"/>
    <property type="evidence" value="ECO:0007669"/>
    <property type="project" value="UniProtKB-ARBA"/>
</dbReference>
<dbReference type="SMART" id="SM00248">
    <property type="entry name" value="ANK"/>
    <property type="match status" value="6"/>
</dbReference>
<evidence type="ECO:0000256" key="4">
    <source>
        <dbReference type="ARBA" id="ARBA00022679"/>
    </source>
</evidence>
<feature type="compositionally biased region" description="Basic and acidic residues" evidence="14">
    <location>
        <begin position="911"/>
        <end position="934"/>
    </location>
</feature>
<feature type="compositionally biased region" description="Basic and acidic residues" evidence="14">
    <location>
        <begin position="2067"/>
        <end position="2091"/>
    </location>
</feature>
<feature type="compositionally biased region" description="Polar residues" evidence="14">
    <location>
        <begin position="1082"/>
        <end position="1113"/>
    </location>
</feature>
<dbReference type="CDD" id="cd06631">
    <property type="entry name" value="STKc_YSK4"/>
    <property type="match status" value="1"/>
</dbReference>
<comment type="similarity">
    <text evidence="1">Belongs to the protein kinase superfamily. STE Ser/Thr protein kinase family. STE20 subfamily.</text>
</comment>
<feature type="compositionally biased region" description="Basic and acidic residues" evidence="14">
    <location>
        <begin position="435"/>
        <end position="451"/>
    </location>
</feature>
<dbReference type="Gene3D" id="1.25.40.20">
    <property type="entry name" value="Ankyrin repeat-containing domain"/>
    <property type="match status" value="3"/>
</dbReference>
<feature type="compositionally biased region" description="Polar residues" evidence="14">
    <location>
        <begin position="840"/>
        <end position="849"/>
    </location>
</feature>
<dbReference type="InterPro" id="IPR036770">
    <property type="entry name" value="Ankyrin_rpt-contain_sf"/>
</dbReference>
<keyword evidence="7 13" id="KW-0067">ATP-binding</keyword>
<feature type="region of interest" description="Disordered" evidence="14">
    <location>
        <begin position="2424"/>
        <end position="2474"/>
    </location>
</feature>
<evidence type="ECO:0000256" key="7">
    <source>
        <dbReference type="ARBA" id="ARBA00022840"/>
    </source>
</evidence>
<dbReference type="Pfam" id="PF12796">
    <property type="entry name" value="Ank_2"/>
    <property type="match status" value="2"/>
</dbReference>
<dbReference type="OrthoDB" id="10020384at2759"/>
<feature type="compositionally biased region" description="Polar residues" evidence="14">
    <location>
        <begin position="859"/>
        <end position="868"/>
    </location>
</feature>
<comment type="catalytic activity">
    <reaction evidence="8">
        <text>L-threonyl-[protein] + ATP = O-phospho-L-threonyl-[protein] + ADP + H(+)</text>
        <dbReference type="Rhea" id="RHEA:46608"/>
        <dbReference type="Rhea" id="RHEA-COMP:11060"/>
        <dbReference type="Rhea" id="RHEA-COMP:11605"/>
        <dbReference type="ChEBI" id="CHEBI:15378"/>
        <dbReference type="ChEBI" id="CHEBI:30013"/>
        <dbReference type="ChEBI" id="CHEBI:30616"/>
        <dbReference type="ChEBI" id="CHEBI:61977"/>
        <dbReference type="ChEBI" id="CHEBI:456216"/>
        <dbReference type="EC" id="2.7.11.1"/>
    </reaction>
</comment>
<feature type="repeat" description="ANK" evidence="12">
    <location>
        <begin position="311"/>
        <end position="343"/>
    </location>
</feature>
<evidence type="ECO:0000256" key="11">
    <source>
        <dbReference type="ARBA" id="ARBA00080573"/>
    </source>
</evidence>
<feature type="repeat" description="ANK" evidence="12">
    <location>
        <begin position="100"/>
        <end position="132"/>
    </location>
</feature>
<reference evidence="16 17" key="1">
    <citation type="journal article" date="2017" name="Nat. Ecol. Evol.">
        <title>Scallop genome provides insights into evolution of bilaterian karyotype and development.</title>
        <authorList>
            <person name="Wang S."/>
            <person name="Zhang J."/>
            <person name="Jiao W."/>
            <person name="Li J."/>
            <person name="Xun X."/>
            <person name="Sun Y."/>
            <person name="Guo X."/>
            <person name="Huan P."/>
            <person name="Dong B."/>
            <person name="Zhang L."/>
            <person name="Hu X."/>
            <person name="Sun X."/>
            <person name="Wang J."/>
            <person name="Zhao C."/>
            <person name="Wang Y."/>
            <person name="Wang D."/>
            <person name="Huang X."/>
            <person name="Wang R."/>
            <person name="Lv J."/>
            <person name="Li Y."/>
            <person name="Zhang Z."/>
            <person name="Liu B."/>
            <person name="Lu W."/>
            <person name="Hui Y."/>
            <person name="Liang J."/>
            <person name="Zhou Z."/>
            <person name="Hou R."/>
            <person name="Li X."/>
            <person name="Liu Y."/>
            <person name="Li H."/>
            <person name="Ning X."/>
            <person name="Lin Y."/>
            <person name="Zhao L."/>
            <person name="Xing Q."/>
            <person name="Dou J."/>
            <person name="Li Y."/>
            <person name="Mao J."/>
            <person name="Guo H."/>
            <person name="Dou H."/>
            <person name="Li T."/>
            <person name="Mu C."/>
            <person name="Jiang W."/>
            <person name="Fu Q."/>
            <person name="Fu X."/>
            <person name="Miao Y."/>
            <person name="Liu J."/>
            <person name="Yu Q."/>
            <person name="Li R."/>
            <person name="Liao H."/>
            <person name="Li X."/>
            <person name="Kong Y."/>
            <person name="Jiang Z."/>
            <person name="Chourrout D."/>
            <person name="Li R."/>
            <person name="Bao Z."/>
        </authorList>
    </citation>
    <scope>NUCLEOTIDE SEQUENCE [LARGE SCALE GENOMIC DNA]</scope>
    <source>
        <strain evidence="16 17">PY_sf001</strain>
    </source>
</reference>
<evidence type="ECO:0000256" key="12">
    <source>
        <dbReference type="PROSITE-ProRule" id="PRU00023"/>
    </source>
</evidence>
<dbReference type="SUPFAM" id="SSF56112">
    <property type="entry name" value="Protein kinase-like (PK-like)"/>
    <property type="match status" value="1"/>
</dbReference>
<feature type="compositionally biased region" description="Basic and acidic residues" evidence="14">
    <location>
        <begin position="1810"/>
        <end position="1819"/>
    </location>
</feature>
<feature type="region of interest" description="Disordered" evidence="14">
    <location>
        <begin position="1894"/>
        <end position="1913"/>
    </location>
</feature>
<dbReference type="Gene3D" id="1.10.510.10">
    <property type="entry name" value="Transferase(Phosphotransferase) domain 1"/>
    <property type="match status" value="1"/>
</dbReference>
<comment type="catalytic activity">
    <reaction evidence="9">
        <text>L-seryl-[protein] + ATP = O-phospho-L-seryl-[protein] + ADP + H(+)</text>
        <dbReference type="Rhea" id="RHEA:17989"/>
        <dbReference type="Rhea" id="RHEA-COMP:9863"/>
        <dbReference type="Rhea" id="RHEA-COMP:11604"/>
        <dbReference type="ChEBI" id="CHEBI:15378"/>
        <dbReference type="ChEBI" id="CHEBI:29999"/>
        <dbReference type="ChEBI" id="CHEBI:30616"/>
        <dbReference type="ChEBI" id="CHEBI:83421"/>
        <dbReference type="ChEBI" id="CHEBI:456216"/>
        <dbReference type="EC" id="2.7.11.1"/>
    </reaction>
</comment>
<evidence type="ECO:0000256" key="14">
    <source>
        <dbReference type="SAM" id="MobiDB-lite"/>
    </source>
</evidence>
<feature type="compositionally biased region" description="Basic and acidic residues" evidence="14">
    <location>
        <begin position="1692"/>
        <end position="1707"/>
    </location>
</feature>
<feature type="compositionally biased region" description="Low complexity" evidence="14">
    <location>
        <begin position="1191"/>
        <end position="1204"/>
    </location>
</feature>
<keyword evidence="6 16" id="KW-0418">Kinase</keyword>
<feature type="binding site" evidence="13">
    <location>
        <position position="2171"/>
    </location>
    <ligand>
        <name>ATP</name>
        <dbReference type="ChEBI" id="CHEBI:30616"/>
    </ligand>
</feature>
<dbReference type="SUPFAM" id="SSF48403">
    <property type="entry name" value="Ankyrin repeat"/>
    <property type="match status" value="1"/>
</dbReference>
<feature type="domain" description="Protein kinase" evidence="15">
    <location>
        <begin position="2143"/>
        <end position="2404"/>
    </location>
</feature>
<feature type="compositionally biased region" description="Basic and acidic residues" evidence="14">
    <location>
        <begin position="968"/>
        <end position="984"/>
    </location>
</feature>
<comment type="caution">
    <text evidence="16">The sequence shown here is derived from an EMBL/GenBank/DDBJ whole genome shotgun (WGS) entry which is preliminary data.</text>
</comment>
<dbReference type="EMBL" id="NEDP02003922">
    <property type="protein sequence ID" value="OWF47363.1"/>
    <property type="molecule type" value="Genomic_DNA"/>
</dbReference>
<evidence type="ECO:0000256" key="8">
    <source>
        <dbReference type="ARBA" id="ARBA00047899"/>
    </source>
</evidence>
<feature type="compositionally biased region" description="Polar residues" evidence="14">
    <location>
        <begin position="1929"/>
        <end position="1948"/>
    </location>
</feature>
<gene>
    <name evidence="16" type="ORF">KP79_PYT01322</name>
</gene>
<accession>A0A210QF27</accession>
<feature type="compositionally biased region" description="Low complexity" evidence="14">
    <location>
        <begin position="994"/>
        <end position="1011"/>
    </location>
</feature>
<dbReference type="PROSITE" id="PS50088">
    <property type="entry name" value="ANK_REPEAT"/>
    <property type="match status" value="3"/>
</dbReference>
<feature type="compositionally biased region" description="Polar residues" evidence="14">
    <location>
        <begin position="18"/>
        <end position="32"/>
    </location>
</feature>
<dbReference type="PROSITE" id="PS50297">
    <property type="entry name" value="ANK_REP_REGION"/>
    <property type="match status" value="3"/>
</dbReference>
<feature type="compositionally biased region" description="Basic and acidic residues" evidence="14">
    <location>
        <begin position="1"/>
        <end position="11"/>
    </location>
</feature>
<dbReference type="PANTHER" id="PTHR11584:SF369">
    <property type="entry name" value="MITOGEN-ACTIVATED PROTEIN KINASE KINASE KINASE 19-RELATED"/>
    <property type="match status" value="1"/>
</dbReference>
<dbReference type="SMART" id="SM00220">
    <property type="entry name" value="S_TKc"/>
    <property type="match status" value="1"/>
</dbReference>
<evidence type="ECO:0000256" key="10">
    <source>
        <dbReference type="ARBA" id="ARBA00069016"/>
    </source>
</evidence>
<feature type="compositionally biased region" description="Polar residues" evidence="14">
    <location>
        <begin position="1032"/>
        <end position="1052"/>
    </location>
</feature>
<dbReference type="PANTHER" id="PTHR11584">
    <property type="entry name" value="SERINE/THREONINE PROTEIN KINASE"/>
    <property type="match status" value="1"/>
</dbReference>
<dbReference type="PROSITE" id="PS00108">
    <property type="entry name" value="PROTEIN_KINASE_ST"/>
    <property type="match status" value="1"/>
</dbReference>
<dbReference type="EC" id="2.7.11.1" evidence="2"/>
<feature type="compositionally biased region" description="Low complexity" evidence="14">
    <location>
        <begin position="947"/>
        <end position="961"/>
    </location>
</feature>
<dbReference type="InterPro" id="IPR017441">
    <property type="entry name" value="Protein_kinase_ATP_BS"/>
</dbReference>
<feature type="compositionally biased region" description="Low complexity" evidence="14">
    <location>
        <begin position="756"/>
        <end position="784"/>
    </location>
</feature>
<feature type="compositionally biased region" description="Basic residues" evidence="14">
    <location>
        <begin position="1382"/>
        <end position="1397"/>
    </location>
</feature>
<evidence type="ECO:0000256" key="9">
    <source>
        <dbReference type="ARBA" id="ARBA00048679"/>
    </source>
</evidence>
<feature type="compositionally biased region" description="Polar residues" evidence="14">
    <location>
        <begin position="1166"/>
        <end position="1184"/>
    </location>
</feature>
<feature type="region of interest" description="Disordered" evidence="14">
    <location>
        <begin position="1"/>
        <end position="32"/>
    </location>
</feature>